<accession>A0ABU9MVN6</accession>
<sequence length="268" mass="29336">MKVWTVANQKGGVGKTTTSVALAGLLAEQGKRVLLIDTDPHASLTYYFGIDSERIEVSAYDVFSRGREMQREEILQALCPSAVENIDILPATMAIATLDRSMGTQSGMGLILKKVLAKISDDYDYAILDCPPVLGVLMVNALAASDHVLVPVQTEFLALKGLERMMRTMELMQISAAPKGDGTACGNAYKYTVVATMFDKRTKASLVAYKQLLASYGDNVWPGVIPIDTKFRDASLAQQVPSKHSSKARGVQAYRHLLDYLQQREEQA</sequence>
<keyword evidence="3" id="KW-1185">Reference proteome</keyword>
<dbReference type="CDD" id="cd02042">
    <property type="entry name" value="ParAB_family"/>
    <property type="match status" value="1"/>
</dbReference>
<evidence type="ECO:0000313" key="3">
    <source>
        <dbReference type="Proteomes" id="UP001447008"/>
    </source>
</evidence>
<evidence type="ECO:0000259" key="1">
    <source>
        <dbReference type="Pfam" id="PF13614"/>
    </source>
</evidence>
<dbReference type="RefSeq" id="WP_342677908.1">
    <property type="nucleotide sequence ID" value="NZ_JBCGCU010000007.1"/>
</dbReference>
<protein>
    <submittedName>
        <fullName evidence="2">ParA family protein</fullName>
    </submittedName>
</protein>
<organism evidence="2 3">
    <name type="scientific">Pseudoalteromonas qingdaonensis</name>
    <dbReference type="NCBI Taxonomy" id="3131913"/>
    <lineage>
        <taxon>Bacteria</taxon>
        <taxon>Pseudomonadati</taxon>
        <taxon>Pseudomonadota</taxon>
        <taxon>Gammaproteobacteria</taxon>
        <taxon>Alteromonadales</taxon>
        <taxon>Pseudoalteromonadaceae</taxon>
        <taxon>Pseudoalteromonas</taxon>
    </lineage>
</organism>
<feature type="domain" description="AAA" evidence="1">
    <location>
        <begin position="1"/>
        <end position="174"/>
    </location>
</feature>
<dbReference type="Gene3D" id="3.40.50.300">
    <property type="entry name" value="P-loop containing nucleotide triphosphate hydrolases"/>
    <property type="match status" value="1"/>
</dbReference>
<dbReference type="Pfam" id="PF13614">
    <property type="entry name" value="AAA_31"/>
    <property type="match status" value="1"/>
</dbReference>
<reference evidence="2 3" key="1">
    <citation type="submission" date="2024-03" db="EMBL/GenBank/DDBJ databases">
        <title>Pseudoalteromonas qingdaonensis sp. nov., isolated from the intestines of marine benthic organisms.</title>
        <authorList>
            <person name="Lin X."/>
            <person name="Fang S."/>
            <person name="Hu X."/>
        </authorList>
    </citation>
    <scope>NUCLEOTIDE SEQUENCE [LARGE SCALE GENOMIC DNA]</scope>
    <source>
        <strain evidence="2 3">YIC-827</strain>
    </source>
</reference>
<comment type="caution">
    <text evidence="2">The sequence shown here is derived from an EMBL/GenBank/DDBJ whole genome shotgun (WGS) entry which is preliminary data.</text>
</comment>
<dbReference type="InterPro" id="IPR050678">
    <property type="entry name" value="DNA_Partitioning_ATPase"/>
</dbReference>
<evidence type="ECO:0000313" key="2">
    <source>
        <dbReference type="EMBL" id="MEM0515341.1"/>
    </source>
</evidence>
<dbReference type="InterPro" id="IPR025669">
    <property type="entry name" value="AAA_dom"/>
</dbReference>
<gene>
    <name evidence="2" type="ORF">WCN91_07830</name>
</gene>
<dbReference type="PANTHER" id="PTHR13696:SF69">
    <property type="entry name" value="PLASMID PARTITIONING PROTEIN-RELATED"/>
    <property type="match status" value="1"/>
</dbReference>
<dbReference type="SUPFAM" id="SSF52540">
    <property type="entry name" value="P-loop containing nucleoside triphosphate hydrolases"/>
    <property type="match status" value="1"/>
</dbReference>
<name>A0ABU9MVN6_9GAMM</name>
<dbReference type="PANTHER" id="PTHR13696">
    <property type="entry name" value="P-LOOP CONTAINING NUCLEOSIDE TRIPHOSPHATE HYDROLASE"/>
    <property type="match status" value="1"/>
</dbReference>
<proteinExistence type="predicted"/>
<dbReference type="EMBL" id="JBCGCU010000007">
    <property type="protein sequence ID" value="MEM0515341.1"/>
    <property type="molecule type" value="Genomic_DNA"/>
</dbReference>
<dbReference type="InterPro" id="IPR027417">
    <property type="entry name" value="P-loop_NTPase"/>
</dbReference>
<dbReference type="Proteomes" id="UP001447008">
    <property type="component" value="Unassembled WGS sequence"/>
</dbReference>